<feature type="region of interest" description="Disordered" evidence="1">
    <location>
        <begin position="1"/>
        <end position="67"/>
    </location>
</feature>
<dbReference type="EMBL" id="JAFFGZ010000008">
    <property type="protein sequence ID" value="KAK4640692.1"/>
    <property type="molecule type" value="Genomic_DNA"/>
</dbReference>
<comment type="caution">
    <text evidence="3">The sequence shown here is derived from an EMBL/GenBank/DDBJ whole genome shotgun (WGS) entry which is preliminary data.</text>
</comment>
<feature type="region of interest" description="Disordered" evidence="1">
    <location>
        <begin position="116"/>
        <end position="141"/>
    </location>
</feature>
<proteinExistence type="predicted"/>
<keyword evidence="4" id="KW-1185">Reference proteome</keyword>
<evidence type="ECO:0000313" key="4">
    <source>
        <dbReference type="Proteomes" id="UP001322138"/>
    </source>
</evidence>
<gene>
    <name evidence="3" type="ORF">QC761_0094560</name>
</gene>
<name>A0ABR0FCN3_9PEZI</name>
<feature type="compositionally biased region" description="Polar residues" evidence="1">
    <location>
        <begin position="129"/>
        <end position="141"/>
    </location>
</feature>
<evidence type="ECO:0000256" key="2">
    <source>
        <dbReference type="SAM" id="Phobius"/>
    </source>
</evidence>
<keyword evidence="2" id="KW-0812">Transmembrane</keyword>
<sequence>MADTQPGLEVVPQELLESKDHLAQARPPETAKYPVSPTVSTRDAKFKIESGLGTGDSSPEPVSTDFPEVADPRQVEAANQARHSSRQRRRRLIIVGSVVLVVICVGAVLGGVLGSRAASQRGSMGEKAATTTGPASPSSADKTALGYQAIMDRSSLAVTARRRRDGSTEGWLFYEDQGGEPQMLRWDTKRGGMLKATDELTIKEPASYITSRATGMAAITILQGPEDNPRILLLVSKIFDRGFQADPDPNLPGRGSVVFGYELDRDGNLGNTSRIGDHALIVNKQDYMEVRLSSASTVTAYWPWIIHGSGGSPASGLSEVDNPVVKVIEARNQMGENFAQGPDWAFRNLSIGGKVHTKVSIVPLSADFKKSSDPSYDKEPRNGYGMFYHDPDDRLKFVHRSWGTERSPAFYLPQLPDKRLPTDDQLGRSAISAFAVAKRPPEKISTSTQRATFTLMSPTETVNLGVATPEPTALVDAELPPNSVDVGVAYINQNRQFELLFMSTNTGYSNWYTIDTAEVNKLAPPDLFTDVACLTLASGAVGEDGEEWLLPRDQDEEGAIATCFYQSGSKVVKVRWIGEMWDTKWDVEWLPIPTGDSGGERGVGCTHMGEQGNIFEGWIYIRWKTYSLRIRHNRHKD</sequence>
<evidence type="ECO:0008006" key="5">
    <source>
        <dbReference type="Google" id="ProtNLM"/>
    </source>
</evidence>
<evidence type="ECO:0000313" key="3">
    <source>
        <dbReference type="EMBL" id="KAK4640692.1"/>
    </source>
</evidence>
<evidence type="ECO:0000256" key="1">
    <source>
        <dbReference type="SAM" id="MobiDB-lite"/>
    </source>
</evidence>
<dbReference type="RefSeq" id="XP_062729668.1">
    <property type="nucleotide sequence ID" value="XM_062873006.1"/>
</dbReference>
<accession>A0ABR0FCN3</accession>
<feature type="transmembrane region" description="Helical" evidence="2">
    <location>
        <begin position="92"/>
        <end position="114"/>
    </location>
</feature>
<protein>
    <recommendedName>
        <fullName evidence="5">Fucose-specific lectin</fullName>
    </recommendedName>
</protein>
<reference evidence="3 4" key="1">
    <citation type="journal article" date="2023" name="bioRxiv">
        <title>High-quality genome assemblies of four members of thePodospora anserinaspecies complex.</title>
        <authorList>
            <person name="Ament-Velasquez S.L."/>
            <person name="Vogan A.A."/>
            <person name="Wallerman O."/>
            <person name="Hartmann F."/>
            <person name="Gautier V."/>
            <person name="Silar P."/>
            <person name="Giraud T."/>
            <person name="Johannesson H."/>
        </authorList>
    </citation>
    <scope>NUCLEOTIDE SEQUENCE [LARGE SCALE GENOMIC DNA]</scope>
    <source>
        <strain evidence="3 4">CBS 112042</strain>
    </source>
</reference>
<keyword evidence="2" id="KW-1133">Transmembrane helix</keyword>
<keyword evidence="2" id="KW-0472">Membrane</keyword>
<dbReference type="Proteomes" id="UP001322138">
    <property type="component" value="Unassembled WGS sequence"/>
</dbReference>
<organism evidence="3 4">
    <name type="scientific">Podospora bellae-mahoneyi</name>
    <dbReference type="NCBI Taxonomy" id="2093777"/>
    <lineage>
        <taxon>Eukaryota</taxon>
        <taxon>Fungi</taxon>
        <taxon>Dikarya</taxon>
        <taxon>Ascomycota</taxon>
        <taxon>Pezizomycotina</taxon>
        <taxon>Sordariomycetes</taxon>
        <taxon>Sordariomycetidae</taxon>
        <taxon>Sordariales</taxon>
        <taxon>Podosporaceae</taxon>
        <taxon>Podospora</taxon>
    </lineage>
</organism>
<dbReference type="GeneID" id="87892365"/>